<name>A6KP58_RAT</name>
<evidence type="ECO:0000313" key="2">
    <source>
        <dbReference type="EMBL" id="EDL83806.1"/>
    </source>
</evidence>
<evidence type="ECO:0000256" key="1">
    <source>
        <dbReference type="SAM" id="MobiDB-lite"/>
    </source>
</evidence>
<proteinExistence type="predicted"/>
<dbReference type="EMBL" id="CH474078">
    <property type="protein sequence ID" value="EDL83806.1"/>
    <property type="molecule type" value="Genomic_DNA"/>
</dbReference>
<feature type="region of interest" description="Disordered" evidence="1">
    <location>
        <begin position="1"/>
        <end position="42"/>
    </location>
</feature>
<protein>
    <submittedName>
        <fullName evidence="2">RCG22856</fullName>
    </submittedName>
</protein>
<organism evidence="2 3">
    <name type="scientific">Rattus norvegicus</name>
    <name type="common">Rat</name>
    <dbReference type="NCBI Taxonomy" id="10116"/>
    <lineage>
        <taxon>Eukaryota</taxon>
        <taxon>Metazoa</taxon>
        <taxon>Chordata</taxon>
        <taxon>Craniata</taxon>
        <taxon>Vertebrata</taxon>
        <taxon>Euteleostomi</taxon>
        <taxon>Mammalia</taxon>
        <taxon>Eutheria</taxon>
        <taxon>Euarchontoglires</taxon>
        <taxon>Glires</taxon>
        <taxon>Rodentia</taxon>
        <taxon>Myomorpha</taxon>
        <taxon>Muroidea</taxon>
        <taxon>Muridae</taxon>
        <taxon>Murinae</taxon>
        <taxon>Rattus</taxon>
    </lineage>
</organism>
<dbReference type="AlphaFoldDB" id="A6KP58"/>
<accession>A6KP58</accession>
<gene>
    <name evidence="2" type="ORF">rCG_22856</name>
</gene>
<dbReference type="Proteomes" id="UP000234681">
    <property type="component" value="Chromosome X"/>
</dbReference>
<feature type="compositionally biased region" description="Polar residues" evidence="1">
    <location>
        <begin position="23"/>
        <end position="37"/>
    </location>
</feature>
<reference evidence="3" key="1">
    <citation type="submission" date="2005-09" db="EMBL/GenBank/DDBJ databases">
        <authorList>
            <person name="Mural R.J."/>
            <person name="Li P.W."/>
            <person name="Adams M.D."/>
            <person name="Amanatides P.G."/>
            <person name="Baden-Tillson H."/>
            <person name="Barnstead M."/>
            <person name="Chin S.H."/>
            <person name="Dew I."/>
            <person name="Evans C.A."/>
            <person name="Ferriera S."/>
            <person name="Flanigan M."/>
            <person name="Fosler C."/>
            <person name="Glodek A."/>
            <person name="Gu Z."/>
            <person name="Holt R.A."/>
            <person name="Jennings D."/>
            <person name="Kraft C.L."/>
            <person name="Lu F."/>
            <person name="Nguyen T."/>
            <person name="Nusskern D.R."/>
            <person name="Pfannkoch C.M."/>
            <person name="Sitter C."/>
            <person name="Sutton G.G."/>
            <person name="Venter J.C."/>
            <person name="Wang Z."/>
            <person name="Woodage T."/>
            <person name="Zheng X.H."/>
            <person name="Zhong F."/>
        </authorList>
    </citation>
    <scope>NUCLEOTIDE SEQUENCE [LARGE SCALE GENOMIC DNA]</scope>
    <source>
        <strain>BN</strain>
        <strain evidence="3">Sprague-Dawley</strain>
    </source>
</reference>
<sequence>MFKSQGNTRKSYPTCLSVHMEESSSPIRGPTPSSGGIFNSKPYPPNSEIARMMWSL</sequence>
<feature type="compositionally biased region" description="Polar residues" evidence="1">
    <location>
        <begin position="1"/>
        <end position="11"/>
    </location>
</feature>
<evidence type="ECO:0000313" key="3">
    <source>
        <dbReference type="Proteomes" id="UP000234681"/>
    </source>
</evidence>